<sequence>MACKTGYLLIGIAINVTGKYHTATSRGGLGSFICDHHVATISADCGLGCLSIASEMGLLSALDGELMNFVFEGILKLGYNSIPFESELLVIKGKVLEYFTTLQMVWFQISNSVLCNL</sequence>
<dbReference type="EMBL" id="PKMF04000277">
    <property type="protein sequence ID" value="KAK7839731.1"/>
    <property type="molecule type" value="Genomic_DNA"/>
</dbReference>
<dbReference type="AlphaFoldDB" id="A0AAW0KMC0"/>
<dbReference type="Proteomes" id="UP000237347">
    <property type="component" value="Unassembled WGS sequence"/>
</dbReference>
<evidence type="ECO:0008006" key="3">
    <source>
        <dbReference type="Google" id="ProtNLM"/>
    </source>
</evidence>
<reference evidence="1 2" key="1">
    <citation type="journal article" date="2018" name="Sci. Data">
        <title>The draft genome sequence of cork oak.</title>
        <authorList>
            <person name="Ramos A.M."/>
            <person name="Usie A."/>
            <person name="Barbosa P."/>
            <person name="Barros P.M."/>
            <person name="Capote T."/>
            <person name="Chaves I."/>
            <person name="Simoes F."/>
            <person name="Abreu I."/>
            <person name="Carrasquinho I."/>
            <person name="Faro C."/>
            <person name="Guimaraes J.B."/>
            <person name="Mendonca D."/>
            <person name="Nobrega F."/>
            <person name="Rodrigues L."/>
            <person name="Saibo N.J.M."/>
            <person name="Varela M.C."/>
            <person name="Egas C."/>
            <person name="Matos J."/>
            <person name="Miguel C.M."/>
            <person name="Oliveira M.M."/>
            <person name="Ricardo C.P."/>
            <person name="Goncalves S."/>
        </authorList>
    </citation>
    <scope>NUCLEOTIDE SEQUENCE [LARGE SCALE GENOMIC DNA]</scope>
    <source>
        <strain evidence="2">cv. HL8</strain>
    </source>
</reference>
<keyword evidence="2" id="KW-1185">Reference proteome</keyword>
<name>A0AAW0KMC0_QUESU</name>
<comment type="caution">
    <text evidence="1">The sequence shown here is derived from an EMBL/GenBank/DDBJ whole genome shotgun (WGS) entry which is preliminary data.</text>
</comment>
<evidence type="ECO:0000313" key="2">
    <source>
        <dbReference type="Proteomes" id="UP000237347"/>
    </source>
</evidence>
<organism evidence="1 2">
    <name type="scientific">Quercus suber</name>
    <name type="common">Cork oak</name>
    <dbReference type="NCBI Taxonomy" id="58331"/>
    <lineage>
        <taxon>Eukaryota</taxon>
        <taxon>Viridiplantae</taxon>
        <taxon>Streptophyta</taxon>
        <taxon>Embryophyta</taxon>
        <taxon>Tracheophyta</taxon>
        <taxon>Spermatophyta</taxon>
        <taxon>Magnoliopsida</taxon>
        <taxon>eudicotyledons</taxon>
        <taxon>Gunneridae</taxon>
        <taxon>Pentapetalae</taxon>
        <taxon>rosids</taxon>
        <taxon>fabids</taxon>
        <taxon>Fagales</taxon>
        <taxon>Fagaceae</taxon>
        <taxon>Quercus</taxon>
    </lineage>
</organism>
<proteinExistence type="predicted"/>
<accession>A0AAW0KMC0</accession>
<gene>
    <name evidence="1" type="ORF">CFP56_017559</name>
</gene>
<evidence type="ECO:0000313" key="1">
    <source>
        <dbReference type="EMBL" id="KAK7839731.1"/>
    </source>
</evidence>
<protein>
    <recommendedName>
        <fullName evidence="3">RNase H type-1 domain-containing protein</fullName>
    </recommendedName>
</protein>